<sequence>MPTCALSRFPELTTFLSMLGHPHPAMTLISFLDKNLTSPDRSRAKLRHAVLIQLVSLKPNSPF</sequence>
<proteinExistence type="predicted"/>
<accession>A0A2P2IX31</accession>
<name>A0A2P2IX31_RHIMU</name>
<organism evidence="1">
    <name type="scientific">Rhizophora mucronata</name>
    <name type="common">Asiatic mangrove</name>
    <dbReference type="NCBI Taxonomy" id="61149"/>
    <lineage>
        <taxon>Eukaryota</taxon>
        <taxon>Viridiplantae</taxon>
        <taxon>Streptophyta</taxon>
        <taxon>Embryophyta</taxon>
        <taxon>Tracheophyta</taxon>
        <taxon>Spermatophyta</taxon>
        <taxon>Magnoliopsida</taxon>
        <taxon>eudicotyledons</taxon>
        <taxon>Gunneridae</taxon>
        <taxon>Pentapetalae</taxon>
        <taxon>rosids</taxon>
        <taxon>fabids</taxon>
        <taxon>Malpighiales</taxon>
        <taxon>Rhizophoraceae</taxon>
        <taxon>Rhizophora</taxon>
    </lineage>
</organism>
<evidence type="ECO:0000313" key="1">
    <source>
        <dbReference type="EMBL" id="MBW85762.1"/>
    </source>
</evidence>
<protein>
    <submittedName>
        <fullName evidence="1">Uncharacterized protein LOC105123766 isoform X2</fullName>
    </submittedName>
</protein>
<dbReference type="AlphaFoldDB" id="A0A2P2IX31"/>
<dbReference type="EMBL" id="GGEC01005279">
    <property type="protein sequence ID" value="MBW85762.1"/>
    <property type="molecule type" value="Transcribed_RNA"/>
</dbReference>
<reference evidence="1" key="1">
    <citation type="submission" date="2018-02" db="EMBL/GenBank/DDBJ databases">
        <title>Rhizophora mucronata_Transcriptome.</title>
        <authorList>
            <person name="Meera S.P."/>
            <person name="Sreeshan A."/>
            <person name="Augustine A."/>
        </authorList>
    </citation>
    <scope>NUCLEOTIDE SEQUENCE</scope>
    <source>
        <tissue evidence="1">Leaf</tissue>
    </source>
</reference>